<dbReference type="InterPro" id="IPR014284">
    <property type="entry name" value="RNA_pol_sigma-70_dom"/>
</dbReference>
<feature type="domain" description="RNA polymerase sigma-70 region 2" evidence="6">
    <location>
        <begin position="29"/>
        <end position="93"/>
    </location>
</feature>
<dbReference type="EMBL" id="CP107567">
    <property type="protein sequence ID" value="UYQ63582.1"/>
    <property type="molecule type" value="Genomic_DNA"/>
</dbReference>
<feature type="domain" description="RNA polymerase sigma factor 70 region 4 type 2" evidence="7">
    <location>
        <begin position="120"/>
        <end position="171"/>
    </location>
</feature>
<dbReference type="RefSeq" id="WP_264246003.1">
    <property type="nucleotide sequence ID" value="NZ_CP107567.1"/>
</dbReference>
<keyword evidence="5" id="KW-0804">Transcription</keyword>
<dbReference type="Proteomes" id="UP001163878">
    <property type="component" value="Chromosome"/>
</dbReference>
<dbReference type="InterPro" id="IPR007627">
    <property type="entry name" value="RNA_pol_sigma70_r2"/>
</dbReference>
<evidence type="ECO:0000256" key="1">
    <source>
        <dbReference type="ARBA" id="ARBA00010641"/>
    </source>
</evidence>
<evidence type="ECO:0000256" key="5">
    <source>
        <dbReference type="ARBA" id="ARBA00023163"/>
    </source>
</evidence>
<evidence type="ECO:0000259" key="7">
    <source>
        <dbReference type="Pfam" id="PF08281"/>
    </source>
</evidence>
<keyword evidence="2" id="KW-0805">Transcription regulation</keyword>
<organism evidence="8 9">
    <name type="scientific">Streptomyces peucetius</name>
    <dbReference type="NCBI Taxonomy" id="1950"/>
    <lineage>
        <taxon>Bacteria</taxon>
        <taxon>Bacillati</taxon>
        <taxon>Actinomycetota</taxon>
        <taxon>Actinomycetes</taxon>
        <taxon>Kitasatosporales</taxon>
        <taxon>Streptomycetaceae</taxon>
        <taxon>Streptomyces</taxon>
    </lineage>
</organism>
<dbReference type="NCBIfam" id="TIGR02937">
    <property type="entry name" value="sigma70-ECF"/>
    <property type="match status" value="1"/>
</dbReference>
<proteinExistence type="inferred from homology"/>
<comment type="similarity">
    <text evidence="1">Belongs to the sigma-70 factor family. ECF subfamily.</text>
</comment>
<accession>A0ABY6I998</accession>
<dbReference type="Pfam" id="PF04542">
    <property type="entry name" value="Sigma70_r2"/>
    <property type="match status" value="1"/>
</dbReference>
<dbReference type="SUPFAM" id="SSF88946">
    <property type="entry name" value="Sigma2 domain of RNA polymerase sigma factors"/>
    <property type="match status" value="1"/>
</dbReference>
<evidence type="ECO:0000313" key="9">
    <source>
        <dbReference type="Proteomes" id="UP001163878"/>
    </source>
</evidence>
<evidence type="ECO:0000256" key="4">
    <source>
        <dbReference type="ARBA" id="ARBA00023125"/>
    </source>
</evidence>
<sequence>MSGDRPHDALLVVRCRLGEREALRELVCEWHAPVRRYLLGMVGSPGLADDLAQETWVAVMRGLPRLRQPERFAPWLFTIARRAVADHLRQAYRAPETSMEDAGAVVDDGDALGGVLTTMQIEAGLTGLPPLEREALILFHLQDLPLAVCAEVLGVPPGTVKSRLYRARRMLRSILVERGYEA</sequence>
<dbReference type="InterPro" id="IPR013249">
    <property type="entry name" value="RNA_pol_sigma70_r4_t2"/>
</dbReference>
<reference evidence="8" key="1">
    <citation type="submission" date="2022-10" db="EMBL/GenBank/DDBJ databases">
        <title>Cytochrome P450 Catalyzes Benzene Ring Formation in the Biosynthesis of Trialkyl-Substituted Aromatic Polyketides.</title>
        <authorList>
            <person name="Zhao E."/>
            <person name="Ge H."/>
        </authorList>
    </citation>
    <scope>NUCLEOTIDE SEQUENCE</scope>
    <source>
        <strain evidence="8">NA0869</strain>
    </source>
</reference>
<dbReference type="InterPro" id="IPR036388">
    <property type="entry name" value="WH-like_DNA-bd_sf"/>
</dbReference>
<keyword evidence="4" id="KW-0238">DNA-binding</keyword>
<dbReference type="CDD" id="cd06171">
    <property type="entry name" value="Sigma70_r4"/>
    <property type="match status" value="1"/>
</dbReference>
<dbReference type="PANTHER" id="PTHR43133">
    <property type="entry name" value="RNA POLYMERASE ECF-TYPE SIGMA FACTO"/>
    <property type="match status" value="1"/>
</dbReference>
<evidence type="ECO:0000259" key="6">
    <source>
        <dbReference type="Pfam" id="PF04542"/>
    </source>
</evidence>
<name>A0ABY6I998_STRPE</name>
<dbReference type="InterPro" id="IPR013325">
    <property type="entry name" value="RNA_pol_sigma_r2"/>
</dbReference>
<protein>
    <submittedName>
        <fullName evidence="8">Sigma-70 family RNA polymerase sigma factor</fullName>
    </submittedName>
</protein>
<dbReference type="Gene3D" id="1.10.1740.10">
    <property type="match status" value="1"/>
</dbReference>
<evidence type="ECO:0000256" key="3">
    <source>
        <dbReference type="ARBA" id="ARBA00023082"/>
    </source>
</evidence>
<keyword evidence="9" id="KW-1185">Reference proteome</keyword>
<gene>
    <name evidence="8" type="ORF">OGH68_20380</name>
</gene>
<dbReference type="PANTHER" id="PTHR43133:SF8">
    <property type="entry name" value="RNA POLYMERASE SIGMA FACTOR HI_1459-RELATED"/>
    <property type="match status" value="1"/>
</dbReference>
<dbReference type="Gene3D" id="1.10.10.10">
    <property type="entry name" value="Winged helix-like DNA-binding domain superfamily/Winged helix DNA-binding domain"/>
    <property type="match status" value="1"/>
</dbReference>
<keyword evidence="3" id="KW-0731">Sigma factor</keyword>
<evidence type="ECO:0000313" key="8">
    <source>
        <dbReference type="EMBL" id="UYQ63582.1"/>
    </source>
</evidence>
<dbReference type="InterPro" id="IPR039425">
    <property type="entry name" value="RNA_pol_sigma-70-like"/>
</dbReference>
<dbReference type="InterPro" id="IPR013324">
    <property type="entry name" value="RNA_pol_sigma_r3/r4-like"/>
</dbReference>
<dbReference type="Pfam" id="PF08281">
    <property type="entry name" value="Sigma70_r4_2"/>
    <property type="match status" value="1"/>
</dbReference>
<evidence type="ECO:0000256" key="2">
    <source>
        <dbReference type="ARBA" id="ARBA00023015"/>
    </source>
</evidence>
<dbReference type="SUPFAM" id="SSF88659">
    <property type="entry name" value="Sigma3 and sigma4 domains of RNA polymerase sigma factors"/>
    <property type="match status" value="1"/>
</dbReference>